<proteinExistence type="predicted"/>
<gene>
    <name evidence="3" type="ORF">AKJ41_02140</name>
</gene>
<evidence type="ECO:0000256" key="1">
    <source>
        <dbReference type="SAM" id="MobiDB-lite"/>
    </source>
</evidence>
<dbReference type="Proteomes" id="UP000070344">
    <property type="component" value="Unassembled WGS sequence"/>
</dbReference>
<evidence type="ECO:0000313" key="3">
    <source>
        <dbReference type="EMBL" id="KXB01278.1"/>
    </source>
</evidence>
<comment type="caution">
    <text evidence="3">The sequence shown here is derived from an EMBL/GenBank/DDBJ whole genome shotgun (WGS) entry which is preliminary data.</text>
</comment>
<dbReference type="EMBL" id="LHXV01000018">
    <property type="protein sequence ID" value="KXB01278.1"/>
    <property type="molecule type" value="Genomic_DNA"/>
</dbReference>
<feature type="region of interest" description="Disordered" evidence="1">
    <location>
        <begin position="47"/>
        <end position="81"/>
    </location>
</feature>
<protein>
    <submittedName>
        <fullName evidence="3">Uncharacterized protein</fullName>
    </submittedName>
</protein>
<dbReference type="AlphaFoldDB" id="A0A133V4A3"/>
<sequence>MRKEPLEMEDLNDKHWAVSVFSFPYILYVSHSRFARSRTVRGSSVIGEADEGREKGDDTTAETFSLEKKSPPLGGRAPGAGLEWRRRGSGVLFPLLALDREDGGCVFFSPGRVFQTCVKLLEH</sequence>
<keyword evidence="2" id="KW-0812">Transmembrane</keyword>
<feature type="compositionally biased region" description="Low complexity" evidence="1">
    <location>
        <begin position="71"/>
        <end position="81"/>
    </location>
</feature>
<name>A0A133V4A3_9EURY</name>
<keyword evidence="2" id="KW-0472">Membrane</keyword>
<keyword evidence="4" id="KW-1185">Reference proteome</keyword>
<accession>A0A133V4A3</accession>
<feature type="transmembrane region" description="Helical" evidence="2">
    <location>
        <begin position="15"/>
        <end position="31"/>
    </location>
</feature>
<evidence type="ECO:0000256" key="2">
    <source>
        <dbReference type="SAM" id="Phobius"/>
    </source>
</evidence>
<organism evidence="3 4">
    <name type="scientific">candidate division MSBL1 archaeon SCGC-AAA259O05</name>
    <dbReference type="NCBI Taxonomy" id="1698271"/>
    <lineage>
        <taxon>Archaea</taxon>
        <taxon>Methanobacteriati</taxon>
        <taxon>Methanobacteriota</taxon>
        <taxon>candidate division MSBL1</taxon>
    </lineage>
</organism>
<reference evidence="3 4" key="1">
    <citation type="journal article" date="2016" name="Sci. Rep.">
        <title>Metabolic traits of an uncultured archaeal lineage -MSBL1- from brine pools of the Red Sea.</title>
        <authorList>
            <person name="Mwirichia R."/>
            <person name="Alam I."/>
            <person name="Rashid M."/>
            <person name="Vinu M."/>
            <person name="Ba-Alawi W."/>
            <person name="Anthony Kamau A."/>
            <person name="Kamanda Ngugi D."/>
            <person name="Goker M."/>
            <person name="Klenk H.P."/>
            <person name="Bajic V."/>
            <person name="Stingl U."/>
        </authorList>
    </citation>
    <scope>NUCLEOTIDE SEQUENCE [LARGE SCALE GENOMIC DNA]</scope>
    <source>
        <strain evidence="3">SCGC-AAA259O05</strain>
    </source>
</reference>
<keyword evidence="2" id="KW-1133">Transmembrane helix</keyword>
<evidence type="ECO:0000313" key="4">
    <source>
        <dbReference type="Proteomes" id="UP000070344"/>
    </source>
</evidence>